<dbReference type="HOGENOM" id="CLU_055635_1_0_9"/>
<dbReference type="Proteomes" id="UP000003178">
    <property type="component" value="Unassembled WGS sequence"/>
</dbReference>
<dbReference type="PANTHER" id="PTHR40459">
    <property type="entry name" value="CONSERVED HYPOTHETICAL ALANINE AND LEUCINE RICH PROTEIN"/>
    <property type="match status" value="1"/>
</dbReference>
<dbReference type="InterPro" id="IPR018931">
    <property type="entry name" value="DUF2520"/>
</dbReference>
<evidence type="ECO:0000313" key="3">
    <source>
        <dbReference type="EMBL" id="EEA84281.1"/>
    </source>
</evidence>
<feature type="domain" description="Putative oxidoreductase/dehydrogenase Rossmann-like" evidence="1">
    <location>
        <begin position="1"/>
        <end position="115"/>
    </location>
</feature>
<sequence>MSIGFIGPGKVGVSLARYFKNKNIVISGFYGRNPESLKEAASLTDSKVFLDLEDLIDKSNIIIITTPDDIISEISNQISKYNLTGKSVCHTSGSIPSDVLSSAENSGASIYSIHPMFAFSNKFTDLEQLNNVYFSIEGKNISKDSEVIKLMDSLGNKYFTRGSDSSAKYHLASVVVSNLALSLFNIGTGYLTELGLSEDEAFEALYPLITGNINNIKEKGYRLSLTGPVARGDVSPVEKHLSVLKDSDIEIYKNLSMNLLKLKAEREFCENKDSLEKLVQSSKKYSELLKLLGGIE</sequence>
<dbReference type="SUPFAM" id="SSF51735">
    <property type="entry name" value="NAD(P)-binding Rossmann-fold domains"/>
    <property type="match status" value="1"/>
</dbReference>
<proteinExistence type="predicted"/>
<feature type="domain" description="DUF2520" evidence="2">
    <location>
        <begin position="132"/>
        <end position="257"/>
    </location>
</feature>
<accession>B6G1R4</accession>
<evidence type="ECO:0000313" key="4">
    <source>
        <dbReference type="Proteomes" id="UP000003178"/>
    </source>
</evidence>
<dbReference type="InterPro" id="IPR019665">
    <property type="entry name" value="OxRdtase/DH_put_Rossmann_dom"/>
</dbReference>
<dbReference type="InterPro" id="IPR008927">
    <property type="entry name" value="6-PGluconate_DH-like_C_sf"/>
</dbReference>
<dbReference type="Gene3D" id="3.40.50.720">
    <property type="entry name" value="NAD(P)-binding Rossmann-like Domain"/>
    <property type="match status" value="1"/>
</dbReference>
<dbReference type="EMBL" id="ABWP01000077">
    <property type="protein sequence ID" value="EEA84281.1"/>
    <property type="molecule type" value="Genomic_DNA"/>
</dbReference>
<protein>
    <recommendedName>
        <fullName evidence="5">DUF2520 domain-containing protein</fullName>
    </recommendedName>
</protein>
<dbReference type="Gene3D" id="1.10.1040.20">
    <property type="entry name" value="ProC-like, C-terminal domain"/>
    <property type="match status" value="1"/>
</dbReference>
<comment type="caution">
    <text evidence="3">The sequence shown here is derived from an EMBL/GenBank/DDBJ whole genome shotgun (WGS) entry which is preliminary data.</text>
</comment>
<dbReference type="InterPro" id="IPR037108">
    <property type="entry name" value="TM1727-like_C_sf"/>
</dbReference>
<dbReference type="Pfam" id="PF10728">
    <property type="entry name" value="DUF2520"/>
    <property type="match status" value="1"/>
</dbReference>
<dbReference type="InterPro" id="IPR036291">
    <property type="entry name" value="NAD(P)-bd_dom_sf"/>
</dbReference>
<dbReference type="RefSeq" id="WP_006441199.1">
    <property type="nucleotide sequence ID" value="NZ_DS995686.1"/>
</dbReference>
<evidence type="ECO:0000259" key="1">
    <source>
        <dbReference type="Pfam" id="PF10727"/>
    </source>
</evidence>
<evidence type="ECO:0000259" key="2">
    <source>
        <dbReference type="Pfam" id="PF10728"/>
    </source>
</evidence>
<reference evidence="3 4" key="2">
    <citation type="submission" date="2008-10" db="EMBL/GenBank/DDBJ databases">
        <title>Draft genome sequence of Clostridium hiranonis (DSM 13275).</title>
        <authorList>
            <person name="Sudarsanam P."/>
            <person name="Ley R."/>
            <person name="Guruge J."/>
            <person name="Turnbaugh P.J."/>
            <person name="Mahowald M."/>
            <person name="Liep D."/>
            <person name="Gordon J."/>
        </authorList>
    </citation>
    <scope>NUCLEOTIDE SEQUENCE [LARGE SCALE GENOMIC DNA]</scope>
    <source>
        <strain evidence="3 4">DSM 13275</strain>
    </source>
</reference>
<keyword evidence="4" id="KW-1185">Reference proteome</keyword>
<dbReference type="PANTHER" id="PTHR40459:SF1">
    <property type="entry name" value="CONSERVED HYPOTHETICAL ALANINE AND LEUCINE RICH PROTEIN"/>
    <property type="match status" value="1"/>
</dbReference>
<gene>
    <name evidence="3" type="ORF">CLOHIR_02072</name>
</gene>
<dbReference type="STRING" id="500633.CLOHIR_02072"/>
<dbReference type="eggNOG" id="COG5495">
    <property type="taxonomic scope" value="Bacteria"/>
</dbReference>
<reference evidence="3 4" key="1">
    <citation type="submission" date="2008-09" db="EMBL/GenBank/DDBJ databases">
        <authorList>
            <person name="Fulton L."/>
            <person name="Clifton S."/>
            <person name="Fulton B."/>
            <person name="Xu J."/>
            <person name="Minx P."/>
            <person name="Pepin K.H."/>
            <person name="Johnson M."/>
            <person name="Thiruvilangam P."/>
            <person name="Bhonagiri V."/>
            <person name="Nash W.E."/>
            <person name="Mardis E.R."/>
            <person name="Wilson R.K."/>
        </authorList>
    </citation>
    <scope>NUCLEOTIDE SEQUENCE [LARGE SCALE GENOMIC DNA]</scope>
    <source>
        <strain evidence="3 4">DSM 13275</strain>
    </source>
</reference>
<dbReference type="OrthoDB" id="9810755at2"/>
<evidence type="ECO:0008006" key="5">
    <source>
        <dbReference type="Google" id="ProtNLM"/>
    </source>
</evidence>
<organism evidence="3 4">
    <name type="scientific">Peptacetobacter hiranonis (strain DSM 13275 / JCM 10541 / KCTC 15199 / TO-931)</name>
    <name type="common">Clostridium hiranonis</name>
    <dbReference type="NCBI Taxonomy" id="500633"/>
    <lineage>
        <taxon>Bacteria</taxon>
        <taxon>Bacillati</taxon>
        <taxon>Bacillota</taxon>
        <taxon>Clostridia</taxon>
        <taxon>Peptostreptococcales</taxon>
        <taxon>Peptostreptococcaceae</taxon>
        <taxon>Peptacetobacter</taxon>
    </lineage>
</organism>
<dbReference type="Pfam" id="PF10727">
    <property type="entry name" value="Rossmann-like"/>
    <property type="match status" value="1"/>
</dbReference>
<dbReference type="AlphaFoldDB" id="B6G1R4"/>
<name>B6G1R4_PEPHT</name>
<dbReference type="SUPFAM" id="SSF48179">
    <property type="entry name" value="6-phosphogluconate dehydrogenase C-terminal domain-like"/>
    <property type="match status" value="1"/>
</dbReference>